<dbReference type="EC" id="2.3.2.27" evidence="2"/>
<dbReference type="PANTHER" id="PTHR15710">
    <property type="entry name" value="E3 UBIQUITIN-PROTEIN LIGASE PRAJA"/>
    <property type="match status" value="1"/>
</dbReference>
<dbReference type="AlphaFoldDB" id="A0A9Q1QSD7"/>
<feature type="compositionally biased region" description="Polar residues" evidence="9">
    <location>
        <begin position="511"/>
        <end position="541"/>
    </location>
</feature>
<dbReference type="Gene3D" id="3.30.40.10">
    <property type="entry name" value="Zinc/RING finger domain, C3HC4 (zinc finger)"/>
    <property type="match status" value="1"/>
</dbReference>
<dbReference type="EMBL" id="JAKOGI010000014">
    <property type="protein sequence ID" value="KAJ8450570.1"/>
    <property type="molecule type" value="Genomic_DNA"/>
</dbReference>
<dbReference type="CDD" id="cd16667">
    <property type="entry name" value="RING-H2_RNF126-like"/>
    <property type="match status" value="1"/>
</dbReference>
<keyword evidence="5 8" id="KW-0863">Zinc-finger</keyword>
<dbReference type="InterPro" id="IPR001841">
    <property type="entry name" value="Znf_RING"/>
</dbReference>
<feature type="region of interest" description="Disordered" evidence="9">
    <location>
        <begin position="510"/>
        <end position="593"/>
    </location>
</feature>
<keyword evidence="4" id="KW-0479">Metal-binding</keyword>
<evidence type="ECO:0000256" key="5">
    <source>
        <dbReference type="ARBA" id="ARBA00022771"/>
    </source>
</evidence>
<sequence length="593" mass="65473">MSSGNGNTQSCYQGRRPIRLHSRATLCPRCEVGSVSELELGNPEGYASYGYRDILGIIDALDSLMLGNTPEHRFQLMEALNALMIQRRRYGMVSETRVSNNPDHVFALLEGQRRHGMDSDQHASPWLMELMEQLTSDQHGPPPAPHAAIYAMPTVKISHAHLQIESCCPSSITRAPFVAMFWALSSHLTAVLGIQEGGEQVIRTQEGGTDSRSFGLFAHQAVYSESQDGTAQPACIKFRFGGDVSFPVEKCRPVRLHSQAMVCPRCDGGFVQELDELGGGGVGGGGSYGYRDGQGPDELLGIMDALESLMLRNSPEHRLRLMEALMSQRRRHGVDSEPRNYNPDHAFALLEPLEALRRQRIRRRHVADSEHPSPWLIFQGQMPAGAPRSREGSEMILNGSTTVGFTRGNSNDFFVGPGLQELVEELMERLVTDRQGPPPAPRSAIDAMPTIKITRALLLTDSHCPVCKDQFELGTEARQMPCNHIYHSDCIVPWLVQHNSCPVCRHVMGSTPPNRGQNPRSLSRSGSSNTRGTESSEQNPGRRNPLSFLWPFRSSSTNSAREYAGTGSGSPTTAAAPQEENHEMNYSGWPFDY</sequence>
<dbReference type="Pfam" id="PF13639">
    <property type="entry name" value="zf-RING_2"/>
    <property type="match status" value="1"/>
</dbReference>
<evidence type="ECO:0000256" key="9">
    <source>
        <dbReference type="SAM" id="MobiDB-lite"/>
    </source>
</evidence>
<keyword evidence="7" id="KW-0862">Zinc</keyword>
<dbReference type="GO" id="GO:0008270">
    <property type="term" value="F:zinc ion binding"/>
    <property type="evidence" value="ECO:0007669"/>
    <property type="project" value="UniProtKB-KW"/>
</dbReference>
<dbReference type="PROSITE" id="PS50089">
    <property type="entry name" value="ZF_RING_2"/>
    <property type="match status" value="1"/>
</dbReference>
<protein>
    <recommendedName>
        <fullName evidence="2">RING-type E3 ubiquitin transferase</fullName>
        <ecNumber evidence="2">2.3.2.27</ecNumber>
    </recommendedName>
</protein>
<proteinExistence type="predicted"/>
<keyword evidence="12" id="KW-1185">Reference proteome</keyword>
<evidence type="ECO:0000259" key="10">
    <source>
        <dbReference type="PROSITE" id="PS50089"/>
    </source>
</evidence>
<accession>A0A9Q1QSD7</accession>
<comment type="caution">
    <text evidence="11">The sequence shown here is derived from an EMBL/GenBank/DDBJ whole genome shotgun (WGS) entry which is preliminary data.</text>
</comment>
<dbReference type="OrthoDB" id="8062037at2759"/>
<keyword evidence="6" id="KW-0833">Ubl conjugation pathway</keyword>
<evidence type="ECO:0000256" key="3">
    <source>
        <dbReference type="ARBA" id="ARBA00022679"/>
    </source>
</evidence>
<evidence type="ECO:0000256" key="1">
    <source>
        <dbReference type="ARBA" id="ARBA00000900"/>
    </source>
</evidence>
<dbReference type="GO" id="GO:0016567">
    <property type="term" value="P:protein ubiquitination"/>
    <property type="evidence" value="ECO:0007669"/>
    <property type="project" value="TreeGrafter"/>
</dbReference>
<dbReference type="PANTHER" id="PTHR15710:SF34">
    <property type="entry name" value="E3 UBIQUITIN-PROTEIN LIGASE RHC1A-RELATED"/>
    <property type="match status" value="1"/>
</dbReference>
<evidence type="ECO:0000313" key="11">
    <source>
        <dbReference type="EMBL" id="KAJ8450570.1"/>
    </source>
</evidence>
<dbReference type="GO" id="GO:0005737">
    <property type="term" value="C:cytoplasm"/>
    <property type="evidence" value="ECO:0007669"/>
    <property type="project" value="TreeGrafter"/>
</dbReference>
<dbReference type="FunFam" id="3.30.40.10:FF:000022">
    <property type="entry name" value="E3 ubiquitin-protein ligase RING1-like"/>
    <property type="match status" value="1"/>
</dbReference>
<gene>
    <name evidence="11" type="ORF">Cgig2_020207</name>
</gene>
<organism evidence="11 12">
    <name type="scientific">Carnegiea gigantea</name>
    <dbReference type="NCBI Taxonomy" id="171969"/>
    <lineage>
        <taxon>Eukaryota</taxon>
        <taxon>Viridiplantae</taxon>
        <taxon>Streptophyta</taxon>
        <taxon>Embryophyta</taxon>
        <taxon>Tracheophyta</taxon>
        <taxon>Spermatophyta</taxon>
        <taxon>Magnoliopsida</taxon>
        <taxon>eudicotyledons</taxon>
        <taxon>Gunneridae</taxon>
        <taxon>Pentapetalae</taxon>
        <taxon>Caryophyllales</taxon>
        <taxon>Cactineae</taxon>
        <taxon>Cactaceae</taxon>
        <taxon>Cactoideae</taxon>
        <taxon>Echinocereeae</taxon>
        <taxon>Carnegiea</taxon>
    </lineage>
</organism>
<evidence type="ECO:0000256" key="6">
    <source>
        <dbReference type="ARBA" id="ARBA00022786"/>
    </source>
</evidence>
<keyword evidence="3" id="KW-0808">Transferase</keyword>
<evidence type="ECO:0000256" key="2">
    <source>
        <dbReference type="ARBA" id="ARBA00012483"/>
    </source>
</evidence>
<name>A0A9Q1QSD7_9CARY</name>
<comment type="catalytic activity">
    <reaction evidence="1">
        <text>S-ubiquitinyl-[E2 ubiquitin-conjugating enzyme]-L-cysteine + [acceptor protein]-L-lysine = [E2 ubiquitin-conjugating enzyme]-L-cysteine + N(6)-ubiquitinyl-[acceptor protein]-L-lysine.</text>
        <dbReference type="EC" id="2.3.2.27"/>
    </reaction>
</comment>
<dbReference type="GO" id="GO:0061630">
    <property type="term" value="F:ubiquitin protein ligase activity"/>
    <property type="evidence" value="ECO:0007669"/>
    <property type="project" value="UniProtKB-EC"/>
</dbReference>
<evidence type="ECO:0000256" key="8">
    <source>
        <dbReference type="PROSITE-ProRule" id="PRU00175"/>
    </source>
</evidence>
<dbReference type="SMART" id="SM00184">
    <property type="entry name" value="RING"/>
    <property type="match status" value="1"/>
</dbReference>
<dbReference type="SUPFAM" id="SSF57850">
    <property type="entry name" value="RING/U-box"/>
    <property type="match status" value="1"/>
</dbReference>
<evidence type="ECO:0000256" key="7">
    <source>
        <dbReference type="ARBA" id="ARBA00022833"/>
    </source>
</evidence>
<dbReference type="InterPro" id="IPR013083">
    <property type="entry name" value="Znf_RING/FYVE/PHD"/>
</dbReference>
<evidence type="ECO:0000313" key="12">
    <source>
        <dbReference type="Proteomes" id="UP001153076"/>
    </source>
</evidence>
<evidence type="ECO:0000256" key="4">
    <source>
        <dbReference type="ARBA" id="ARBA00022723"/>
    </source>
</evidence>
<feature type="domain" description="RING-type" evidence="10">
    <location>
        <begin position="464"/>
        <end position="505"/>
    </location>
</feature>
<dbReference type="Proteomes" id="UP001153076">
    <property type="component" value="Unassembled WGS sequence"/>
</dbReference>
<reference evidence="11" key="1">
    <citation type="submission" date="2022-04" db="EMBL/GenBank/DDBJ databases">
        <title>Carnegiea gigantea Genome sequencing and assembly v2.</title>
        <authorList>
            <person name="Copetti D."/>
            <person name="Sanderson M.J."/>
            <person name="Burquez A."/>
            <person name="Wojciechowski M.F."/>
        </authorList>
    </citation>
    <scope>NUCLEOTIDE SEQUENCE</scope>
    <source>
        <strain evidence="11">SGP5-SGP5p</strain>
        <tissue evidence="11">Aerial part</tissue>
    </source>
</reference>